<protein>
    <submittedName>
        <fullName evidence="1">Uncharacterized protein</fullName>
    </submittedName>
</protein>
<proteinExistence type="predicted"/>
<evidence type="ECO:0000313" key="1">
    <source>
        <dbReference type="EMBL" id="CAK8687612.1"/>
    </source>
</evidence>
<dbReference type="Proteomes" id="UP001642483">
    <property type="component" value="Unassembled WGS sequence"/>
</dbReference>
<evidence type="ECO:0000313" key="2">
    <source>
        <dbReference type="Proteomes" id="UP001642483"/>
    </source>
</evidence>
<reference evidence="1 2" key="1">
    <citation type="submission" date="2024-02" db="EMBL/GenBank/DDBJ databases">
        <authorList>
            <person name="Daric V."/>
            <person name="Darras S."/>
        </authorList>
    </citation>
    <scope>NUCLEOTIDE SEQUENCE [LARGE SCALE GENOMIC DNA]</scope>
</reference>
<name>A0ABP0G8L7_CLALP</name>
<dbReference type="EMBL" id="CAWYQH010000104">
    <property type="protein sequence ID" value="CAK8687612.1"/>
    <property type="molecule type" value="Genomic_DNA"/>
</dbReference>
<sequence length="216" mass="24622">MAFLTSGGIWRQRNRSKIRRKRAYFRCRQGCAWIIGGNETAPEPNSAGNFSSLCTNISSSNVLHSPVPLWFCHGFVVSFNINDVALKRLLQGTKRRLLNSGGKKLSLEIWRQRNGWNSTAAKKLRWKSGDNEASPGLRRQEDCNSDGRVVALECRQQRGGAETPKQLLYSSGNEAIFEIRKRRRGFEFPLAMVLFRFRSDLWFGALAETRSHRNTT</sequence>
<keyword evidence="2" id="KW-1185">Reference proteome</keyword>
<comment type="caution">
    <text evidence="1">The sequence shown here is derived from an EMBL/GenBank/DDBJ whole genome shotgun (WGS) entry which is preliminary data.</text>
</comment>
<gene>
    <name evidence="1" type="ORF">CVLEPA_LOCUS19679</name>
</gene>
<organism evidence="1 2">
    <name type="scientific">Clavelina lepadiformis</name>
    <name type="common">Light-bulb sea squirt</name>
    <name type="synonym">Ascidia lepadiformis</name>
    <dbReference type="NCBI Taxonomy" id="159417"/>
    <lineage>
        <taxon>Eukaryota</taxon>
        <taxon>Metazoa</taxon>
        <taxon>Chordata</taxon>
        <taxon>Tunicata</taxon>
        <taxon>Ascidiacea</taxon>
        <taxon>Aplousobranchia</taxon>
        <taxon>Clavelinidae</taxon>
        <taxon>Clavelina</taxon>
    </lineage>
</organism>
<accession>A0ABP0G8L7</accession>